<protein>
    <submittedName>
        <fullName evidence="1">Contractile injection system protein, VgrG/Pvc8 family</fullName>
    </submittedName>
</protein>
<dbReference type="EMBL" id="JARWAK010000002">
    <property type="protein sequence ID" value="MDR5865685.1"/>
    <property type="molecule type" value="Genomic_DNA"/>
</dbReference>
<name>A0ABU1FYD5_9GAMM</name>
<evidence type="ECO:0000313" key="2">
    <source>
        <dbReference type="Proteomes" id="UP001264519"/>
    </source>
</evidence>
<gene>
    <name evidence="1" type="ORF">QC818_02620</name>
</gene>
<sequence length="230" mass="24315">MLQTKKTRSWEAGTTLGDMVRTIAGEHGLEPAVQDAMDGIGLSHIDQTDESDTSLLTRLAHQYDGIIKPGGGRLLLAQRAASQSAGGEGGGQTLPTVVITPDMESRGRMKLAKRGAAGSVVARWRDTEAAASLEITEGKGEPVQRLQTIYPDEAAARSAARAALRRGQRGEQALELTLPGNTALMAEGRLSLSGFREGADGEWLITEVQHRLDASGFSSLVKGELPGDDS</sequence>
<dbReference type="Proteomes" id="UP001264519">
    <property type="component" value="Unassembled WGS sequence"/>
</dbReference>
<evidence type="ECO:0000313" key="1">
    <source>
        <dbReference type="EMBL" id="MDR5865685.1"/>
    </source>
</evidence>
<comment type="caution">
    <text evidence="1">The sequence shown here is derived from an EMBL/GenBank/DDBJ whole genome shotgun (WGS) entry which is preliminary data.</text>
</comment>
<dbReference type="Pfam" id="PF05954">
    <property type="entry name" value="Phage_GPD"/>
    <property type="match status" value="1"/>
</dbReference>
<proteinExistence type="predicted"/>
<reference evidence="1 2" key="1">
    <citation type="submission" date="2023-04" db="EMBL/GenBank/DDBJ databases">
        <title>A long-awaited taxogenomic arrangement of the family Halomonadaceae.</title>
        <authorList>
            <person name="De La Haba R."/>
            <person name="Chuvochina M."/>
            <person name="Wittouck S."/>
            <person name="Arahal D.R."/>
            <person name="Sanchez-Porro C."/>
            <person name="Hugenholtz P."/>
            <person name="Ventosa A."/>
        </authorList>
    </citation>
    <scope>NUCLEOTIDE SEQUENCE [LARGE SCALE GENOMIC DNA]</scope>
    <source>
        <strain evidence="1 2">DSM 23530</strain>
    </source>
</reference>
<organism evidence="1 2">
    <name type="scientific">Halomonas koreensis</name>
    <dbReference type="NCBI Taxonomy" id="245385"/>
    <lineage>
        <taxon>Bacteria</taxon>
        <taxon>Pseudomonadati</taxon>
        <taxon>Pseudomonadota</taxon>
        <taxon>Gammaproteobacteria</taxon>
        <taxon>Oceanospirillales</taxon>
        <taxon>Halomonadaceae</taxon>
        <taxon>Halomonas</taxon>
    </lineage>
</organism>
<dbReference type="RefSeq" id="WP_309651288.1">
    <property type="nucleotide sequence ID" value="NZ_JARWAK010000002.1"/>
</dbReference>
<dbReference type="SUPFAM" id="SSF69279">
    <property type="entry name" value="Phage tail proteins"/>
    <property type="match status" value="1"/>
</dbReference>
<keyword evidence="2" id="KW-1185">Reference proteome</keyword>
<accession>A0ABU1FYD5</accession>